<evidence type="ECO:0000313" key="2">
    <source>
        <dbReference type="Proteomes" id="UP000177306"/>
    </source>
</evidence>
<evidence type="ECO:0008006" key="3">
    <source>
        <dbReference type="Google" id="ProtNLM"/>
    </source>
</evidence>
<dbReference type="Gene3D" id="1.10.1220.10">
    <property type="entry name" value="Met repressor-like"/>
    <property type="match status" value="1"/>
</dbReference>
<accession>A0A1F6EH08</accession>
<sequence>MANDTTMVHVRVSKKVSKEAQKVARSLGVPLSLVAEQAFKRFAAERQLIVEESFTPTPYLEKILREAEKNKNNPKYWSGPFNGKDFIQHLRDLSQSAQ</sequence>
<dbReference type="AlphaFoldDB" id="A0A1F6EH08"/>
<evidence type="ECO:0000313" key="1">
    <source>
        <dbReference type="EMBL" id="OGG72916.1"/>
    </source>
</evidence>
<dbReference type="InterPro" id="IPR013321">
    <property type="entry name" value="Arc_rbn_hlx_hlx"/>
</dbReference>
<proteinExistence type="predicted"/>
<dbReference type="EMBL" id="MFLY01000023">
    <property type="protein sequence ID" value="OGG72916.1"/>
    <property type="molecule type" value="Genomic_DNA"/>
</dbReference>
<dbReference type="Proteomes" id="UP000177306">
    <property type="component" value="Unassembled WGS sequence"/>
</dbReference>
<name>A0A1F6EH08_9BACT</name>
<comment type="caution">
    <text evidence="1">The sequence shown here is derived from an EMBL/GenBank/DDBJ whole genome shotgun (WGS) entry which is preliminary data.</text>
</comment>
<gene>
    <name evidence="1" type="ORF">A3A38_02745</name>
</gene>
<organism evidence="1 2">
    <name type="scientific">Candidatus Kaiserbacteria bacterium RIFCSPLOWO2_01_FULL_53_17</name>
    <dbReference type="NCBI Taxonomy" id="1798511"/>
    <lineage>
        <taxon>Bacteria</taxon>
        <taxon>Candidatus Kaiseribacteriota</taxon>
    </lineage>
</organism>
<dbReference type="GO" id="GO:0006355">
    <property type="term" value="P:regulation of DNA-templated transcription"/>
    <property type="evidence" value="ECO:0007669"/>
    <property type="project" value="InterPro"/>
</dbReference>
<reference evidence="1 2" key="1">
    <citation type="journal article" date="2016" name="Nat. Commun.">
        <title>Thousands of microbial genomes shed light on interconnected biogeochemical processes in an aquifer system.</title>
        <authorList>
            <person name="Anantharaman K."/>
            <person name="Brown C.T."/>
            <person name="Hug L.A."/>
            <person name="Sharon I."/>
            <person name="Castelle C.J."/>
            <person name="Probst A.J."/>
            <person name="Thomas B.C."/>
            <person name="Singh A."/>
            <person name="Wilkins M.J."/>
            <person name="Karaoz U."/>
            <person name="Brodie E.L."/>
            <person name="Williams K.H."/>
            <person name="Hubbard S.S."/>
            <person name="Banfield J.F."/>
        </authorList>
    </citation>
    <scope>NUCLEOTIDE SEQUENCE [LARGE SCALE GENOMIC DNA]</scope>
</reference>
<protein>
    <recommendedName>
        <fullName evidence="3">DNA-damage-inducible protein J</fullName>
    </recommendedName>
</protein>